<evidence type="ECO:0000313" key="3">
    <source>
        <dbReference type="Proteomes" id="UP000054538"/>
    </source>
</evidence>
<accession>A0A0D0DMM8</accession>
<evidence type="ECO:0000313" key="2">
    <source>
        <dbReference type="EMBL" id="KIL00003.1"/>
    </source>
</evidence>
<dbReference type="AlphaFoldDB" id="A0A0D0DMM8"/>
<organism evidence="2 3">
    <name type="scientific">Paxillus rubicundulus Ve08.2h10</name>
    <dbReference type="NCBI Taxonomy" id="930991"/>
    <lineage>
        <taxon>Eukaryota</taxon>
        <taxon>Fungi</taxon>
        <taxon>Dikarya</taxon>
        <taxon>Basidiomycota</taxon>
        <taxon>Agaricomycotina</taxon>
        <taxon>Agaricomycetes</taxon>
        <taxon>Agaricomycetidae</taxon>
        <taxon>Boletales</taxon>
        <taxon>Paxilineae</taxon>
        <taxon>Paxillaceae</taxon>
        <taxon>Paxillus</taxon>
    </lineage>
</organism>
<protein>
    <submittedName>
        <fullName evidence="2">Unplaced genomic scaffold scaffold_22, whole genome shotgun sequence</fullName>
    </submittedName>
</protein>
<keyword evidence="3" id="KW-1185">Reference proteome</keyword>
<reference evidence="2 3" key="1">
    <citation type="submission" date="2014-04" db="EMBL/GenBank/DDBJ databases">
        <authorList>
            <consortium name="DOE Joint Genome Institute"/>
            <person name="Kuo A."/>
            <person name="Kohler A."/>
            <person name="Jargeat P."/>
            <person name="Nagy L.G."/>
            <person name="Floudas D."/>
            <person name="Copeland A."/>
            <person name="Barry K.W."/>
            <person name="Cichocki N."/>
            <person name="Veneault-Fourrey C."/>
            <person name="LaButti K."/>
            <person name="Lindquist E.A."/>
            <person name="Lipzen A."/>
            <person name="Lundell T."/>
            <person name="Morin E."/>
            <person name="Murat C."/>
            <person name="Sun H."/>
            <person name="Tunlid A."/>
            <person name="Henrissat B."/>
            <person name="Grigoriev I.V."/>
            <person name="Hibbett D.S."/>
            <person name="Martin F."/>
            <person name="Nordberg H.P."/>
            <person name="Cantor M.N."/>
            <person name="Hua S.X."/>
        </authorList>
    </citation>
    <scope>NUCLEOTIDE SEQUENCE [LARGE SCALE GENOMIC DNA]</scope>
    <source>
        <strain evidence="2 3">Ve08.2h10</strain>
    </source>
</reference>
<dbReference type="EMBL" id="KN824844">
    <property type="protein sequence ID" value="KIL00003.1"/>
    <property type="molecule type" value="Genomic_DNA"/>
</dbReference>
<reference evidence="3" key="2">
    <citation type="submission" date="2015-01" db="EMBL/GenBank/DDBJ databases">
        <title>Evolutionary Origins and Diversification of the Mycorrhizal Mutualists.</title>
        <authorList>
            <consortium name="DOE Joint Genome Institute"/>
            <consortium name="Mycorrhizal Genomics Consortium"/>
            <person name="Kohler A."/>
            <person name="Kuo A."/>
            <person name="Nagy L.G."/>
            <person name="Floudas D."/>
            <person name="Copeland A."/>
            <person name="Barry K.W."/>
            <person name="Cichocki N."/>
            <person name="Veneault-Fourrey C."/>
            <person name="LaButti K."/>
            <person name="Lindquist E.A."/>
            <person name="Lipzen A."/>
            <person name="Lundell T."/>
            <person name="Morin E."/>
            <person name="Murat C."/>
            <person name="Riley R."/>
            <person name="Ohm R."/>
            <person name="Sun H."/>
            <person name="Tunlid A."/>
            <person name="Henrissat B."/>
            <person name="Grigoriev I.V."/>
            <person name="Hibbett D.S."/>
            <person name="Martin F."/>
        </authorList>
    </citation>
    <scope>NUCLEOTIDE SEQUENCE [LARGE SCALE GENOMIC DNA]</scope>
    <source>
        <strain evidence="3">Ve08.2h10</strain>
    </source>
</reference>
<sequence length="64" mass="7264">MANLLLPTTLPHINHSVPYMQPPPGPVAFQRHSSQETPSAIHFQHPIPSQPQPHTRFPEPPFRQ</sequence>
<dbReference type="Proteomes" id="UP000054538">
    <property type="component" value="Unassembled WGS sequence"/>
</dbReference>
<feature type="region of interest" description="Disordered" evidence="1">
    <location>
        <begin position="12"/>
        <end position="64"/>
    </location>
</feature>
<name>A0A0D0DMM8_9AGAM</name>
<dbReference type="HOGENOM" id="CLU_2868324_0_0_1"/>
<dbReference type="InParanoid" id="A0A0D0DMM8"/>
<evidence type="ECO:0000256" key="1">
    <source>
        <dbReference type="SAM" id="MobiDB-lite"/>
    </source>
</evidence>
<gene>
    <name evidence="2" type="ORF">PAXRUDRAFT_381204</name>
</gene>
<proteinExistence type="predicted"/>